<feature type="binding site" evidence="15">
    <location>
        <position position="96"/>
    </location>
    <ligand>
        <name>substrate</name>
    </ligand>
</feature>
<comment type="catalytic activity">
    <reaction evidence="1 15 16">
        <text>(2R,3S)-3-isopropylmalate + NAD(+) = 4-methyl-2-oxopentanoate + CO2 + NADH</text>
        <dbReference type="Rhea" id="RHEA:32271"/>
        <dbReference type="ChEBI" id="CHEBI:16526"/>
        <dbReference type="ChEBI" id="CHEBI:17865"/>
        <dbReference type="ChEBI" id="CHEBI:35121"/>
        <dbReference type="ChEBI" id="CHEBI:57540"/>
        <dbReference type="ChEBI" id="CHEBI:57945"/>
        <dbReference type="EC" id="1.1.1.85"/>
    </reaction>
</comment>
<dbReference type="GO" id="GO:0051287">
    <property type="term" value="F:NAD binding"/>
    <property type="evidence" value="ECO:0007669"/>
    <property type="project" value="InterPro"/>
</dbReference>
<evidence type="ECO:0000256" key="2">
    <source>
        <dbReference type="ARBA" id="ARBA00001936"/>
    </source>
</evidence>
<dbReference type="GO" id="GO:0005829">
    <property type="term" value="C:cytosol"/>
    <property type="evidence" value="ECO:0007669"/>
    <property type="project" value="TreeGrafter"/>
</dbReference>
<evidence type="ECO:0000313" key="18">
    <source>
        <dbReference type="EMBL" id="MCO1334017.1"/>
    </source>
</evidence>
<dbReference type="NCBIfam" id="TIGR00169">
    <property type="entry name" value="leuB"/>
    <property type="match status" value="1"/>
</dbReference>
<keyword evidence="11 15" id="KW-0520">NAD</keyword>
<comment type="cofactor">
    <cofactor evidence="15 16">
        <name>Mg(2+)</name>
        <dbReference type="ChEBI" id="CHEBI:18420"/>
    </cofactor>
    <cofactor evidence="15 16">
        <name>Mn(2+)</name>
        <dbReference type="ChEBI" id="CHEBI:29035"/>
    </cofactor>
    <text evidence="15 16">Binds 1 Mg(2+) or Mn(2+) ion per subunit.</text>
</comment>
<keyword evidence="12 15" id="KW-0464">Manganese</keyword>
<dbReference type="InterPro" id="IPR004429">
    <property type="entry name" value="Isopropylmalate_DH"/>
</dbReference>
<comment type="caution">
    <text evidence="18">The sequence shown here is derived from an EMBL/GenBank/DDBJ whole genome shotgun (WGS) entry which is preliminary data.</text>
</comment>
<feature type="binding site" evidence="15">
    <location>
        <position position="248"/>
    </location>
    <ligand>
        <name>Mg(2+)</name>
        <dbReference type="ChEBI" id="CHEBI:18420"/>
    </ligand>
</feature>
<dbReference type="AlphaFoldDB" id="A0A9X2J3Z9"/>
<evidence type="ECO:0000256" key="12">
    <source>
        <dbReference type="ARBA" id="ARBA00023211"/>
    </source>
</evidence>
<comment type="subcellular location">
    <subcellularLocation>
        <location evidence="15">Cytoplasm</location>
    </subcellularLocation>
</comment>
<evidence type="ECO:0000256" key="6">
    <source>
        <dbReference type="ARBA" id="ARBA00022430"/>
    </source>
</evidence>
<dbReference type="Proteomes" id="UP001139028">
    <property type="component" value="Unassembled WGS sequence"/>
</dbReference>
<dbReference type="EMBL" id="JALBWM010000019">
    <property type="protein sequence ID" value="MCO1334017.1"/>
    <property type="molecule type" value="Genomic_DNA"/>
</dbReference>
<dbReference type="GO" id="GO:0000287">
    <property type="term" value="F:magnesium ion binding"/>
    <property type="evidence" value="ECO:0007669"/>
    <property type="project" value="InterPro"/>
</dbReference>
<dbReference type="SUPFAM" id="SSF53659">
    <property type="entry name" value="Isocitrate/Isopropylmalate dehydrogenase-like"/>
    <property type="match status" value="1"/>
</dbReference>
<comment type="pathway">
    <text evidence="3 15 16">Amino-acid biosynthesis; L-leucine biosynthesis; L-leucine from 3-methyl-2-oxobutanoate: step 3/4.</text>
</comment>
<dbReference type="GO" id="GO:0003862">
    <property type="term" value="F:3-isopropylmalate dehydrogenase activity"/>
    <property type="evidence" value="ECO:0007669"/>
    <property type="project" value="UniProtKB-UniRule"/>
</dbReference>
<sequence length="357" mass="37966">MTKKVMILPGDGIGPEIVEQALAVLEVASEKYNLGLSFEQGLIGGSSIDAHGEPLTDEALKAAGECDAVLLGAVGGPQWDTLEREIRPEKGLLKIRSGLGLYANLRPAILYPQLADASSLKPDVVAGLDILIVRELTGGIYFGEPRGIKTLENGERQGFNTYVYRESEIERIARSAFEAAQKRNGKLCSVDKANVLEVTVLWREVLDRLAPEYPDVELSHMYVDNAAMQLVRAPKQFDVMVTGNMFGDILSDAAAMLTGSIGMLPSASLNESGFGLYEPCHGSAPDIAGQGIANPLATILSAAMMLRYSLGMSEAADAIEAAVSNVLELGLRTADIHTDGYQKVSTAEMGAAVVAAL</sequence>
<evidence type="ECO:0000259" key="17">
    <source>
        <dbReference type="SMART" id="SM01329"/>
    </source>
</evidence>
<comment type="function">
    <text evidence="14 15 16">Catalyzes the oxidation of 3-carboxy-2-hydroxy-4-methylpentanoate (3-isopropylmalate) to 3-carboxy-4-methyl-2-oxopentanoate. The product decarboxylates to 4-methyl-2 oxopentanoate.</text>
</comment>
<dbReference type="PROSITE" id="PS00470">
    <property type="entry name" value="IDH_IMDH"/>
    <property type="match status" value="1"/>
</dbReference>
<keyword evidence="6 15" id="KW-0432">Leucine biosynthesis</keyword>
<feature type="site" description="Important for catalysis" evidence="15">
    <location>
        <position position="192"/>
    </location>
</feature>
<dbReference type="GO" id="GO:0009098">
    <property type="term" value="P:L-leucine biosynthetic process"/>
    <property type="evidence" value="ECO:0007669"/>
    <property type="project" value="UniProtKB-UniRule"/>
</dbReference>
<dbReference type="EC" id="1.1.1.85" evidence="15"/>
<evidence type="ECO:0000256" key="16">
    <source>
        <dbReference type="RuleBase" id="RU004445"/>
    </source>
</evidence>
<dbReference type="FunFam" id="3.40.718.10:FF:000004">
    <property type="entry name" value="3-isopropylmalate dehydrogenase"/>
    <property type="match status" value="1"/>
</dbReference>
<keyword evidence="10 15" id="KW-0560">Oxidoreductase</keyword>
<evidence type="ECO:0000256" key="8">
    <source>
        <dbReference type="ARBA" id="ARBA00022723"/>
    </source>
</evidence>
<dbReference type="Gene3D" id="3.40.718.10">
    <property type="entry name" value="Isopropylmalate Dehydrogenase"/>
    <property type="match status" value="1"/>
</dbReference>
<feature type="binding site" evidence="15">
    <location>
        <position position="224"/>
    </location>
    <ligand>
        <name>Mg(2+)</name>
        <dbReference type="ChEBI" id="CHEBI:18420"/>
    </ligand>
</feature>
<dbReference type="InterPro" id="IPR024084">
    <property type="entry name" value="IsoPropMal-DH-like_dom"/>
</dbReference>
<evidence type="ECO:0000256" key="10">
    <source>
        <dbReference type="ARBA" id="ARBA00023002"/>
    </source>
</evidence>
<dbReference type="PANTHER" id="PTHR42979:SF1">
    <property type="entry name" value="3-ISOPROPYLMALATE DEHYDROGENASE"/>
    <property type="match status" value="1"/>
</dbReference>
<keyword evidence="13 15" id="KW-0100">Branched-chain amino acid biosynthesis</keyword>
<name>A0A9X2J3Z9_9GAMM</name>
<keyword evidence="8 15" id="KW-0479">Metal-binding</keyword>
<feature type="binding site" evidence="15">
    <location>
        <begin position="76"/>
        <end position="89"/>
    </location>
    <ligand>
        <name>NAD(+)</name>
        <dbReference type="ChEBI" id="CHEBI:57540"/>
    </ligand>
</feature>
<comment type="cofactor">
    <cofactor evidence="2">
        <name>Mn(2+)</name>
        <dbReference type="ChEBI" id="CHEBI:29035"/>
    </cofactor>
</comment>
<evidence type="ECO:0000256" key="9">
    <source>
        <dbReference type="ARBA" id="ARBA00022842"/>
    </source>
</evidence>
<evidence type="ECO:0000256" key="7">
    <source>
        <dbReference type="ARBA" id="ARBA00022605"/>
    </source>
</evidence>
<dbReference type="SMART" id="SM01329">
    <property type="entry name" value="Iso_dh"/>
    <property type="match status" value="1"/>
</dbReference>
<proteinExistence type="inferred from homology"/>
<dbReference type="HAMAP" id="MF_01033">
    <property type="entry name" value="LeuB_type1"/>
    <property type="match status" value="1"/>
</dbReference>
<keyword evidence="19" id="KW-1185">Reference proteome</keyword>
<gene>
    <name evidence="15 18" type="primary">leuB</name>
    <name evidence="18" type="ORF">MO867_06645</name>
</gene>
<feature type="domain" description="Isopropylmalate dehydrogenase-like" evidence="17">
    <location>
        <begin position="4"/>
        <end position="353"/>
    </location>
</feature>
<feature type="binding site" evidence="15">
    <location>
        <position position="252"/>
    </location>
    <ligand>
        <name>Mg(2+)</name>
        <dbReference type="ChEBI" id="CHEBI:18420"/>
    </ligand>
</feature>
<comment type="similarity">
    <text evidence="4 15">Belongs to the isocitrate and isopropylmalate dehydrogenases family. LeuB type 1 subfamily.</text>
</comment>
<reference evidence="18" key="1">
    <citation type="journal article" date="2022" name="Arch. Microbiol.">
        <title>Microbulbifer okhotskensis sp. nov., isolated from a deep bottom sediment of the Okhotsk Sea.</title>
        <authorList>
            <person name="Romanenko L."/>
            <person name="Kurilenko V."/>
            <person name="Otstavnykh N."/>
            <person name="Velansky P."/>
            <person name="Isaeva M."/>
            <person name="Mikhailov V."/>
        </authorList>
    </citation>
    <scope>NUCLEOTIDE SEQUENCE</scope>
    <source>
        <strain evidence="18">OS29</strain>
    </source>
</reference>
<feature type="binding site" evidence="15">
    <location>
        <begin position="282"/>
        <end position="294"/>
    </location>
    <ligand>
        <name>NAD(+)</name>
        <dbReference type="ChEBI" id="CHEBI:57540"/>
    </ligand>
</feature>
<feature type="binding site" evidence="15">
    <location>
        <position position="134"/>
    </location>
    <ligand>
        <name>substrate</name>
    </ligand>
</feature>
<evidence type="ECO:0000256" key="13">
    <source>
        <dbReference type="ARBA" id="ARBA00023304"/>
    </source>
</evidence>
<protein>
    <recommendedName>
        <fullName evidence="15">3-isopropylmalate dehydrogenase</fullName>
        <ecNumber evidence="15">1.1.1.85</ecNumber>
    </recommendedName>
    <alternativeName>
        <fullName evidence="15">3-IPM-DH</fullName>
    </alternativeName>
    <alternativeName>
        <fullName evidence="15">Beta-IPM dehydrogenase</fullName>
        <shortName evidence="15">IMDH</shortName>
    </alternativeName>
</protein>
<dbReference type="PANTHER" id="PTHR42979">
    <property type="entry name" value="3-ISOPROPYLMALATE DEHYDROGENASE"/>
    <property type="match status" value="1"/>
</dbReference>
<evidence type="ECO:0000256" key="5">
    <source>
        <dbReference type="ARBA" id="ARBA00011738"/>
    </source>
</evidence>
<feature type="binding site" evidence="15">
    <location>
        <position position="106"/>
    </location>
    <ligand>
        <name>substrate</name>
    </ligand>
</feature>
<evidence type="ECO:0000256" key="14">
    <source>
        <dbReference type="ARBA" id="ARBA00023577"/>
    </source>
</evidence>
<keyword evidence="15" id="KW-0963">Cytoplasm</keyword>
<dbReference type="Pfam" id="PF00180">
    <property type="entry name" value="Iso_dh"/>
    <property type="match status" value="1"/>
</dbReference>
<keyword evidence="9 15" id="KW-0460">Magnesium</keyword>
<evidence type="ECO:0000256" key="4">
    <source>
        <dbReference type="ARBA" id="ARBA00008319"/>
    </source>
</evidence>
<evidence type="ECO:0000256" key="15">
    <source>
        <dbReference type="HAMAP-Rule" id="MF_01033"/>
    </source>
</evidence>
<dbReference type="InterPro" id="IPR019818">
    <property type="entry name" value="IsoCit/isopropylmalate_DH_CS"/>
</dbReference>
<keyword evidence="7 15" id="KW-0028">Amino-acid biosynthesis</keyword>
<accession>A0A9X2J3Z9</accession>
<evidence type="ECO:0000256" key="11">
    <source>
        <dbReference type="ARBA" id="ARBA00023027"/>
    </source>
</evidence>
<feature type="site" description="Important for catalysis" evidence="15">
    <location>
        <position position="141"/>
    </location>
</feature>
<organism evidence="18 19">
    <name type="scientific">Microbulbifer okhotskensis</name>
    <dbReference type="NCBI Taxonomy" id="2926617"/>
    <lineage>
        <taxon>Bacteria</taxon>
        <taxon>Pseudomonadati</taxon>
        <taxon>Pseudomonadota</taxon>
        <taxon>Gammaproteobacteria</taxon>
        <taxon>Cellvibrionales</taxon>
        <taxon>Microbulbiferaceae</taxon>
        <taxon>Microbulbifer</taxon>
    </lineage>
</organism>
<evidence type="ECO:0000256" key="3">
    <source>
        <dbReference type="ARBA" id="ARBA00004762"/>
    </source>
</evidence>
<comment type="subunit">
    <text evidence="5 15 16">Homodimer.</text>
</comment>
<evidence type="ECO:0000256" key="1">
    <source>
        <dbReference type="ARBA" id="ARBA00000624"/>
    </source>
</evidence>
<feature type="binding site" evidence="15">
    <location>
        <position position="224"/>
    </location>
    <ligand>
        <name>substrate</name>
    </ligand>
</feature>
<evidence type="ECO:0000313" key="19">
    <source>
        <dbReference type="Proteomes" id="UP001139028"/>
    </source>
</evidence>